<evidence type="ECO:0000256" key="1">
    <source>
        <dbReference type="ARBA" id="ARBA00022801"/>
    </source>
</evidence>
<dbReference type="GO" id="GO:0016787">
    <property type="term" value="F:hydrolase activity"/>
    <property type="evidence" value="ECO:0007669"/>
    <property type="project" value="UniProtKB-KW"/>
</dbReference>
<organism evidence="2 3">
    <name type="scientific">Luteibacter jiangsuensis</name>
    <dbReference type="NCBI Taxonomy" id="637577"/>
    <lineage>
        <taxon>Bacteria</taxon>
        <taxon>Pseudomonadati</taxon>
        <taxon>Pseudomonadota</taxon>
        <taxon>Gammaproteobacteria</taxon>
        <taxon>Lysobacterales</taxon>
        <taxon>Rhodanobacteraceae</taxon>
        <taxon>Luteibacter</taxon>
    </lineage>
</organism>
<dbReference type="Gene3D" id="3.40.50.1000">
    <property type="entry name" value="HAD superfamily/HAD-like"/>
    <property type="match status" value="1"/>
</dbReference>
<accession>A0ABT9T288</accession>
<keyword evidence="1 2" id="KW-0378">Hydrolase</keyword>
<dbReference type="CDD" id="cd07515">
    <property type="entry name" value="HAD-like"/>
    <property type="match status" value="1"/>
</dbReference>
<reference evidence="2 3" key="1">
    <citation type="submission" date="2023-07" db="EMBL/GenBank/DDBJ databases">
        <title>Sorghum-associated microbial communities from plants grown in Nebraska, USA.</title>
        <authorList>
            <person name="Schachtman D."/>
        </authorList>
    </citation>
    <scope>NUCLEOTIDE SEQUENCE [LARGE SCALE GENOMIC DNA]</scope>
    <source>
        <strain evidence="2 3">CC60</strain>
    </source>
</reference>
<evidence type="ECO:0000313" key="2">
    <source>
        <dbReference type="EMBL" id="MDQ0010731.1"/>
    </source>
</evidence>
<dbReference type="SFLD" id="SFLDG01129">
    <property type="entry name" value="C1.5:_HAD__Beta-PGM__Phosphata"/>
    <property type="match status" value="1"/>
</dbReference>
<dbReference type="Proteomes" id="UP001237737">
    <property type="component" value="Unassembled WGS sequence"/>
</dbReference>
<dbReference type="Gene3D" id="1.10.150.240">
    <property type="entry name" value="Putative phosphatase, domain 2"/>
    <property type="match status" value="1"/>
</dbReference>
<keyword evidence="3" id="KW-1185">Reference proteome</keyword>
<dbReference type="RefSeq" id="WP_306850834.1">
    <property type="nucleotide sequence ID" value="NZ_JAUSSK010000004.1"/>
</dbReference>
<sequence>MIDLVGFDGDDTLWRSQEFYDQAQEAFEAILSRYVDLTAKGLRDALLATERGNIALFGYGAKGMALSMIESAIELTDGRIEARDIHRIVRLGKDVLSHPVELLPGIRDAVEAVAAKHRVVLITKGDLFHQEYKVARSGLADIFHRIEIVSEKDPAAYARLFGEFEVGPDRFAMVGNSLKSDIVPVVELGGWGVYMPYHSTWAHELVTEFAMTERVIEVADASGIAAAIEQMQGA</sequence>
<dbReference type="InterPro" id="IPR023198">
    <property type="entry name" value="PGP-like_dom2"/>
</dbReference>
<dbReference type="EMBL" id="JAUSSK010000004">
    <property type="protein sequence ID" value="MDQ0010731.1"/>
    <property type="molecule type" value="Genomic_DNA"/>
</dbReference>
<gene>
    <name evidence="2" type="ORF">J2T07_002937</name>
</gene>
<dbReference type="InterPro" id="IPR036412">
    <property type="entry name" value="HAD-like_sf"/>
</dbReference>
<dbReference type="PANTHER" id="PTHR43316">
    <property type="entry name" value="HYDROLASE, HALOACID DELAHOGENASE-RELATED"/>
    <property type="match status" value="1"/>
</dbReference>
<dbReference type="SUPFAM" id="SSF56784">
    <property type="entry name" value="HAD-like"/>
    <property type="match status" value="1"/>
</dbReference>
<dbReference type="PANTHER" id="PTHR43316:SF8">
    <property type="entry name" value="HAD FAMILY HYDROLASE"/>
    <property type="match status" value="1"/>
</dbReference>
<comment type="caution">
    <text evidence="2">The sequence shown here is derived from an EMBL/GenBank/DDBJ whole genome shotgun (WGS) entry which is preliminary data.</text>
</comment>
<dbReference type="SFLD" id="SFLDS00003">
    <property type="entry name" value="Haloacid_Dehalogenase"/>
    <property type="match status" value="1"/>
</dbReference>
<dbReference type="InterPro" id="IPR023214">
    <property type="entry name" value="HAD_sf"/>
</dbReference>
<dbReference type="Pfam" id="PF00702">
    <property type="entry name" value="Hydrolase"/>
    <property type="match status" value="1"/>
</dbReference>
<dbReference type="InterPro" id="IPR051540">
    <property type="entry name" value="S-2-haloacid_dehalogenase"/>
</dbReference>
<name>A0ABT9T288_9GAMM</name>
<protein>
    <submittedName>
        <fullName evidence="2">Hydrolase of the HAD superfamily</fullName>
    </submittedName>
</protein>
<proteinExistence type="predicted"/>
<evidence type="ECO:0000313" key="3">
    <source>
        <dbReference type="Proteomes" id="UP001237737"/>
    </source>
</evidence>